<dbReference type="Pfam" id="PF06580">
    <property type="entry name" value="His_kinase"/>
    <property type="match status" value="1"/>
</dbReference>
<evidence type="ECO:0000259" key="3">
    <source>
        <dbReference type="Pfam" id="PF06580"/>
    </source>
</evidence>
<dbReference type="Proteomes" id="UP000007590">
    <property type="component" value="Chromosome"/>
</dbReference>
<dbReference type="InterPro" id="IPR010559">
    <property type="entry name" value="Sig_transdc_His_kin_internal"/>
</dbReference>
<feature type="domain" description="Signal transduction histidine kinase internal region" evidence="3">
    <location>
        <begin position="169"/>
        <end position="248"/>
    </location>
</feature>
<reference evidence="4" key="1">
    <citation type="submission" date="2012-02" db="EMBL/GenBank/DDBJ databases">
        <title>The complete genome of Solitalea canadensis DSM 3403.</title>
        <authorList>
            <consortium name="US DOE Joint Genome Institute (JGI-PGF)"/>
            <person name="Lucas S."/>
            <person name="Copeland A."/>
            <person name="Lapidus A."/>
            <person name="Glavina del Rio T."/>
            <person name="Dalin E."/>
            <person name="Tice H."/>
            <person name="Bruce D."/>
            <person name="Goodwin L."/>
            <person name="Pitluck S."/>
            <person name="Peters L."/>
            <person name="Ovchinnikova G."/>
            <person name="Lu M."/>
            <person name="Kyrpides N."/>
            <person name="Mavromatis K."/>
            <person name="Ivanova N."/>
            <person name="Brettin T."/>
            <person name="Detter J.C."/>
            <person name="Han C."/>
            <person name="Larimer F."/>
            <person name="Land M."/>
            <person name="Hauser L."/>
            <person name="Markowitz V."/>
            <person name="Cheng J.-F."/>
            <person name="Hugenholtz P."/>
            <person name="Woyke T."/>
            <person name="Wu D."/>
            <person name="Spring S."/>
            <person name="Schroeder M."/>
            <person name="Kopitz M."/>
            <person name="Brambilla E."/>
            <person name="Klenk H.-P."/>
            <person name="Eisen J.A."/>
        </authorList>
    </citation>
    <scope>NUCLEOTIDE SEQUENCE</scope>
    <source>
        <strain evidence="4">DSM 3403</strain>
    </source>
</reference>
<keyword evidence="2" id="KW-0472">Membrane</keyword>
<protein>
    <submittedName>
        <fullName evidence="4">Putative regulator of cell autolysis</fullName>
    </submittedName>
</protein>
<dbReference type="RefSeq" id="WP_014682410.1">
    <property type="nucleotide sequence ID" value="NC_017770.1"/>
</dbReference>
<feature type="transmembrane region" description="Helical" evidence="2">
    <location>
        <begin position="21"/>
        <end position="40"/>
    </location>
</feature>
<gene>
    <name evidence="4" type="ordered locus">Solca_4198</name>
</gene>
<accession>H8KLN4</accession>
<dbReference type="OrthoDB" id="9792992at2"/>
<dbReference type="InterPro" id="IPR050640">
    <property type="entry name" value="Bact_2-comp_sensor_kinase"/>
</dbReference>
<dbReference type="PANTHER" id="PTHR34220">
    <property type="entry name" value="SENSOR HISTIDINE KINASE YPDA"/>
    <property type="match status" value="1"/>
</dbReference>
<feature type="transmembrane region" description="Helical" evidence="2">
    <location>
        <begin position="81"/>
        <end position="109"/>
    </location>
</feature>
<dbReference type="Gene3D" id="3.30.565.10">
    <property type="entry name" value="Histidine kinase-like ATPase, C-terminal domain"/>
    <property type="match status" value="1"/>
</dbReference>
<feature type="transmembrane region" description="Helical" evidence="2">
    <location>
        <begin position="124"/>
        <end position="143"/>
    </location>
</feature>
<evidence type="ECO:0000313" key="5">
    <source>
        <dbReference type="Proteomes" id="UP000007590"/>
    </source>
</evidence>
<sequence length="366" mass="42102">MSQPDKKKEDQKHSLLYYNLKYARVGLLVGVGICALNFFHDFTLSWKSVFACFLFSMTITLSITNLIYLSHCLFKRQDVRNVRFVVLNFILMGVGIFVATEFCFFVLYLLDGKWTPMKEQYNNLVFNLFLGFFIGGYNHIITLQKENYEYRLKENEYQLTKLQELKIRAELETLQAKINPHFLYNSLNSIASLVYTDPEKAEKMVLMLSKLFRVSINSGEENFGTIANEIDIVKTYLDIENIRLGDRLSVKISVKDELQDVKIPRFLLQPLVENSIKHGISKVAEKGEVIIEVKALPDNKLAIWVADNGPAFPEVLEPGYGMQSTFDKLKLLYGDDHVLNILSTPHKGIQIIIPNLVVKQLAHEIY</sequence>
<evidence type="ECO:0000313" key="4">
    <source>
        <dbReference type="EMBL" id="AFD09188.1"/>
    </source>
</evidence>
<feature type="transmembrane region" description="Helical" evidence="2">
    <location>
        <begin position="46"/>
        <end position="69"/>
    </location>
</feature>
<dbReference type="eggNOG" id="COG2972">
    <property type="taxonomic scope" value="Bacteria"/>
</dbReference>
<keyword evidence="5" id="KW-1185">Reference proteome</keyword>
<dbReference type="GO" id="GO:0000155">
    <property type="term" value="F:phosphorelay sensor kinase activity"/>
    <property type="evidence" value="ECO:0007669"/>
    <property type="project" value="InterPro"/>
</dbReference>
<name>H8KLN4_SOLCM</name>
<dbReference type="KEGG" id="scn:Solca_4198"/>
<dbReference type="InterPro" id="IPR036890">
    <property type="entry name" value="HATPase_C_sf"/>
</dbReference>
<evidence type="ECO:0000256" key="2">
    <source>
        <dbReference type="SAM" id="Phobius"/>
    </source>
</evidence>
<keyword evidence="2" id="KW-1133">Transmembrane helix</keyword>
<dbReference type="PANTHER" id="PTHR34220:SF7">
    <property type="entry name" value="SENSOR HISTIDINE KINASE YPDA"/>
    <property type="match status" value="1"/>
</dbReference>
<keyword evidence="2" id="KW-0812">Transmembrane</keyword>
<dbReference type="STRING" id="929556.Solca_4198"/>
<organism evidence="4 5">
    <name type="scientific">Solitalea canadensis (strain ATCC 29591 / DSM 3403 / JCM 21819 / LMG 8368 / NBRC 15130 / NCIMB 12057 / USAM 9D)</name>
    <name type="common">Flexibacter canadensis</name>
    <dbReference type="NCBI Taxonomy" id="929556"/>
    <lineage>
        <taxon>Bacteria</taxon>
        <taxon>Pseudomonadati</taxon>
        <taxon>Bacteroidota</taxon>
        <taxon>Sphingobacteriia</taxon>
        <taxon>Sphingobacteriales</taxon>
        <taxon>Sphingobacteriaceae</taxon>
        <taxon>Solitalea</taxon>
    </lineage>
</organism>
<evidence type="ECO:0000256" key="1">
    <source>
        <dbReference type="SAM" id="Coils"/>
    </source>
</evidence>
<proteinExistence type="predicted"/>
<feature type="coiled-coil region" evidence="1">
    <location>
        <begin position="145"/>
        <end position="172"/>
    </location>
</feature>
<dbReference type="EMBL" id="CP003349">
    <property type="protein sequence ID" value="AFD09188.1"/>
    <property type="molecule type" value="Genomic_DNA"/>
</dbReference>
<dbReference type="GO" id="GO:0016020">
    <property type="term" value="C:membrane"/>
    <property type="evidence" value="ECO:0007669"/>
    <property type="project" value="InterPro"/>
</dbReference>
<dbReference type="SUPFAM" id="SSF55874">
    <property type="entry name" value="ATPase domain of HSP90 chaperone/DNA topoisomerase II/histidine kinase"/>
    <property type="match status" value="1"/>
</dbReference>
<keyword evidence="1" id="KW-0175">Coiled coil</keyword>
<dbReference type="AlphaFoldDB" id="H8KLN4"/>
<dbReference type="HOGENOM" id="CLU_020473_1_1_10"/>